<dbReference type="PANTHER" id="PTHR43580:SF2">
    <property type="entry name" value="CYTOKINE-LIKE NUCLEAR FACTOR N-PAC"/>
    <property type="match status" value="1"/>
</dbReference>
<dbReference type="GeneID" id="38120429"/>
<evidence type="ECO:0000256" key="2">
    <source>
        <dbReference type="ARBA" id="ARBA00023002"/>
    </source>
</evidence>
<evidence type="ECO:0000259" key="6">
    <source>
        <dbReference type="Pfam" id="PF14833"/>
    </source>
</evidence>
<evidence type="ECO:0000256" key="1">
    <source>
        <dbReference type="ARBA" id="ARBA00007598"/>
    </source>
</evidence>
<dbReference type="PROSITE" id="PS00895">
    <property type="entry name" value="3_HYDROXYISOBUT_DH"/>
    <property type="match status" value="1"/>
</dbReference>
<dbReference type="InterPro" id="IPR036291">
    <property type="entry name" value="NAD(P)-bd_dom_sf"/>
</dbReference>
<evidence type="ECO:0000259" key="5">
    <source>
        <dbReference type="Pfam" id="PF03446"/>
    </source>
</evidence>
<evidence type="ECO:0000313" key="7">
    <source>
        <dbReference type="EMBL" id="RDW62948.1"/>
    </source>
</evidence>
<evidence type="ECO:0000313" key="8">
    <source>
        <dbReference type="Proteomes" id="UP000256690"/>
    </source>
</evidence>
<dbReference type="GO" id="GO:0051287">
    <property type="term" value="F:NAD binding"/>
    <property type="evidence" value="ECO:0007669"/>
    <property type="project" value="InterPro"/>
</dbReference>
<gene>
    <name evidence="7" type="ORF">DSM5745_10059</name>
</gene>
<dbReference type="OrthoDB" id="21615at2759"/>
<dbReference type="EMBL" id="PVWQ01000015">
    <property type="protein sequence ID" value="RDW62948.1"/>
    <property type="molecule type" value="Genomic_DNA"/>
</dbReference>
<dbReference type="Pfam" id="PF14833">
    <property type="entry name" value="NAD_binding_11"/>
    <property type="match status" value="1"/>
</dbReference>
<dbReference type="InterPro" id="IPR029154">
    <property type="entry name" value="HIBADH-like_NADP-bd"/>
</dbReference>
<feature type="domain" description="6-phosphogluconate dehydrogenase NADP-binding" evidence="5">
    <location>
        <begin position="2"/>
        <end position="147"/>
    </location>
</feature>
<dbReference type="Pfam" id="PF03446">
    <property type="entry name" value="NAD_binding_2"/>
    <property type="match status" value="1"/>
</dbReference>
<organism evidence="7 8">
    <name type="scientific">Aspergillus mulundensis</name>
    <dbReference type="NCBI Taxonomy" id="1810919"/>
    <lineage>
        <taxon>Eukaryota</taxon>
        <taxon>Fungi</taxon>
        <taxon>Dikarya</taxon>
        <taxon>Ascomycota</taxon>
        <taxon>Pezizomycotina</taxon>
        <taxon>Eurotiomycetes</taxon>
        <taxon>Eurotiomycetidae</taxon>
        <taxon>Eurotiales</taxon>
        <taxon>Aspergillaceae</taxon>
        <taxon>Aspergillus</taxon>
        <taxon>Aspergillus subgen. Nidulantes</taxon>
    </lineage>
</organism>
<dbReference type="Proteomes" id="UP000256690">
    <property type="component" value="Unassembled WGS sequence"/>
</dbReference>
<evidence type="ECO:0000256" key="4">
    <source>
        <dbReference type="PIRSR" id="PIRSR000103-1"/>
    </source>
</evidence>
<comment type="similarity">
    <text evidence="1">Belongs to the HIBADH-related family. NP60 subfamily.</text>
</comment>
<dbReference type="SUPFAM" id="SSF48179">
    <property type="entry name" value="6-phosphogluconate dehydrogenase C-terminal domain-like"/>
    <property type="match status" value="1"/>
</dbReference>
<dbReference type="RefSeq" id="XP_026599137.1">
    <property type="nucleotide sequence ID" value="XM_026752075.1"/>
</dbReference>
<feature type="domain" description="3-hydroxyisobutyrate dehydrogenase-like NAD-binding" evidence="6">
    <location>
        <begin position="161"/>
        <end position="278"/>
    </location>
</feature>
<dbReference type="InterPro" id="IPR051265">
    <property type="entry name" value="HIBADH-related_NP60_sf"/>
</dbReference>
<evidence type="ECO:0000256" key="3">
    <source>
        <dbReference type="ARBA" id="ARBA00023027"/>
    </source>
</evidence>
<dbReference type="PANTHER" id="PTHR43580">
    <property type="entry name" value="OXIDOREDUCTASE GLYR1-RELATED"/>
    <property type="match status" value="1"/>
</dbReference>
<dbReference type="InterPro" id="IPR015815">
    <property type="entry name" value="HIBADH-related"/>
</dbReference>
<dbReference type="GO" id="GO:0050661">
    <property type="term" value="F:NADP binding"/>
    <property type="evidence" value="ECO:0007669"/>
    <property type="project" value="InterPro"/>
</dbReference>
<dbReference type="STRING" id="1810919.A0A3D8QMM5"/>
<keyword evidence="3" id="KW-0520">NAD</keyword>
<proteinExistence type="inferred from homology"/>
<protein>
    <submittedName>
        <fullName evidence="7">Putative NAD binding NADP oxidoreductase coenzyme F420-dependent</fullName>
    </submittedName>
</protein>
<dbReference type="PIRSF" id="PIRSF000103">
    <property type="entry name" value="HIBADH"/>
    <property type="match status" value="1"/>
</dbReference>
<dbReference type="InterPro" id="IPR013328">
    <property type="entry name" value="6PGD_dom2"/>
</dbReference>
<dbReference type="InterPro" id="IPR006115">
    <property type="entry name" value="6PGDH_NADP-bd"/>
</dbReference>
<keyword evidence="2" id="KW-0560">Oxidoreductase</keyword>
<comment type="caution">
    <text evidence="7">The sequence shown here is derived from an EMBL/GenBank/DDBJ whole genome shotgun (WGS) entry which is preliminary data.</text>
</comment>
<dbReference type="InterPro" id="IPR002204">
    <property type="entry name" value="3-OH-isobutyrate_DH-rel_CS"/>
</dbReference>
<dbReference type="InterPro" id="IPR008927">
    <property type="entry name" value="6-PGluconate_DH-like_C_sf"/>
</dbReference>
<dbReference type="GO" id="GO:0016491">
    <property type="term" value="F:oxidoreductase activity"/>
    <property type="evidence" value="ECO:0007669"/>
    <property type="project" value="UniProtKB-KW"/>
</dbReference>
<dbReference type="AlphaFoldDB" id="A0A3D8QMM5"/>
<dbReference type="Gene3D" id="3.40.50.720">
    <property type="entry name" value="NAD(P)-binding Rossmann-like Domain"/>
    <property type="match status" value="1"/>
</dbReference>
<reference evidence="7 8" key="1">
    <citation type="journal article" date="2018" name="IMA Fungus">
        <title>IMA Genome-F 9: Draft genome sequence of Annulohypoxylon stygium, Aspergillus mulundensis, Berkeleyomyces basicola (syn. Thielaviopsis basicola), Ceratocystis smalleyi, two Cercospora beticola strains, Coleophoma cylindrospora, Fusarium fracticaudum, Phialophora cf. hyalina, and Morchella septimelata.</title>
        <authorList>
            <person name="Wingfield B.D."/>
            <person name="Bills G.F."/>
            <person name="Dong Y."/>
            <person name="Huang W."/>
            <person name="Nel W.J."/>
            <person name="Swalarsk-Parry B.S."/>
            <person name="Vaghefi N."/>
            <person name="Wilken P.M."/>
            <person name="An Z."/>
            <person name="de Beer Z.W."/>
            <person name="De Vos L."/>
            <person name="Chen L."/>
            <person name="Duong T.A."/>
            <person name="Gao Y."/>
            <person name="Hammerbacher A."/>
            <person name="Kikkert J.R."/>
            <person name="Li Y."/>
            <person name="Li H."/>
            <person name="Li K."/>
            <person name="Li Q."/>
            <person name="Liu X."/>
            <person name="Ma X."/>
            <person name="Naidoo K."/>
            <person name="Pethybridge S.J."/>
            <person name="Sun J."/>
            <person name="Steenkamp E.T."/>
            <person name="van der Nest M.A."/>
            <person name="van Wyk S."/>
            <person name="Wingfield M.J."/>
            <person name="Xiong C."/>
            <person name="Yue Q."/>
            <person name="Zhang X."/>
        </authorList>
    </citation>
    <scope>NUCLEOTIDE SEQUENCE [LARGE SCALE GENOMIC DNA]</scope>
    <source>
        <strain evidence="7 8">DSM 5745</strain>
    </source>
</reference>
<dbReference type="Gene3D" id="1.10.1040.10">
    <property type="entry name" value="N-(1-d-carboxylethyl)-l-norvaline Dehydrogenase, domain 2"/>
    <property type="match status" value="1"/>
</dbReference>
<dbReference type="SUPFAM" id="SSF51735">
    <property type="entry name" value="NAD(P)-binding Rossmann-fold domains"/>
    <property type="match status" value="1"/>
</dbReference>
<feature type="active site" evidence="4">
    <location>
        <position position="167"/>
    </location>
</feature>
<keyword evidence="8" id="KW-1185">Reference proteome</keyword>
<sequence>MKIGFIGLGVMGTPMALNLSRRFPLTVWNRTASKYPPFRQAGAMVAETPQELAESSEVIFTMLFNDTSFESILTSSFKNALRGKILVNTSSVSVEYSRYLAEEAQKSGARFIEMPVSGSKVPAEQGQLVGMVAGDEVVANQVKSIVQPAMVKEAIYCGSIGSGLKTKYAVNLYLITMSAGLAESMALARAQGLNIKAFGQVLDAGPMASAYSKLKIAKMISRDYSPQAAVKDCYNLTQLITSAAQDVDAETPLIQLSASLYHKALTQQLGDLDMIALEKILGNSMAEEPGMRA</sequence>
<name>A0A3D8QMM5_9EURO</name>
<accession>A0A3D8QMM5</accession>